<dbReference type="GO" id="GO:0016829">
    <property type="term" value="F:lyase activity"/>
    <property type="evidence" value="ECO:0007669"/>
    <property type="project" value="UniProtKB-KW"/>
</dbReference>
<comment type="caution">
    <text evidence="1">The sequence shown here is derived from an EMBL/GenBank/DDBJ whole genome shotgun (WGS) entry which is preliminary data.</text>
</comment>
<dbReference type="NCBIfam" id="TIGR03293">
    <property type="entry name" value="PhnG_redo"/>
    <property type="match status" value="1"/>
</dbReference>
<organism evidence="1 2">
    <name type="scientific">Roseospira navarrensis</name>
    <dbReference type="NCBI Taxonomy" id="140058"/>
    <lineage>
        <taxon>Bacteria</taxon>
        <taxon>Pseudomonadati</taxon>
        <taxon>Pseudomonadota</taxon>
        <taxon>Alphaproteobacteria</taxon>
        <taxon>Rhodospirillales</taxon>
        <taxon>Rhodospirillaceae</taxon>
        <taxon>Roseospira</taxon>
    </lineage>
</organism>
<evidence type="ECO:0000313" key="2">
    <source>
        <dbReference type="Proteomes" id="UP000434582"/>
    </source>
</evidence>
<proteinExistence type="predicted"/>
<name>A0A7X1ZD42_9PROT</name>
<dbReference type="GO" id="GO:0019634">
    <property type="term" value="P:organic phosphonate metabolic process"/>
    <property type="evidence" value="ECO:0007669"/>
    <property type="project" value="InterPro"/>
</dbReference>
<keyword evidence="1" id="KW-0456">Lyase</keyword>
<dbReference type="Proteomes" id="UP000434582">
    <property type="component" value="Unassembled WGS sequence"/>
</dbReference>
<dbReference type="OrthoDB" id="530475at2"/>
<dbReference type="EMBL" id="WIVE01000017">
    <property type="protein sequence ID" value="MQX36358.1"/>
    <property type="molecule type" value="Genomic_DNA"/>
</dbReference>
<accession>A0A7X1ZD42</accession>
<protein>
    <submittedName>
        <fullName evidence="1">Phosphonate C-P lyase system protein PhnG</fullName>
    </submittedName>
</protein>
<sequence length="159" mass="16979">MASAAPSPDPDTAARQRWMRVLSLAPVDRLEAAWRDVSDPPVPRTARPPEIGTAMVTGRAGGTGARFNLGEMTLTRCAVAIDGADGATRVGHGAVAGRASRHAELAALFDALLQDPARRDELTKAVIEPLAAFLEERRCDESRQAAASRVDFFTMVRGE</sequence>
<dbReference type="AlphaFoldDB" id="A0A7X1ZD42"/>
<reference evidence="1 2" key="1">
    <citation type="submission" date="2019-10" db="EMBL/GenBank/DDBJ databases">
        <title>Draft whole-genome sequence of the purple nonsulfur photosynthetic bacterium Roseospira navarrensis DSM 15114.</title>
        <authorList>
            <person name="Kyndt J.A."/>
            <person name="Meyer T.E."/>
        </authorList>
    </citation>
    <scope>NUCLEOTIDE SEQUENCE [LARGE SCALE GENOMIC DNA]</scope>
    <source>
        <strain evidence="1 2">DSM 15114</strain>
    </source>
</reference>
<dbReference type="RefSeq" id="WP_153342785.1">
    <property type="nucleotide sequence ID" value="NZ_WIVE01000017.1"/>
</dbReference>
<keyword evidence="2" id="KW-1185">Reference proteome</keyword>
<evidence type="ECO:0000313" key="1">
    <source>
        <dbReference type="EMBL" id="MQX36358.1"/>
    </source>
</evidence>
<gene>
    <name evidence="1" type="primary">phnG</name>
    <name evidence="1" type="ORF">GHC57_07480</name>
</gene>
<dbReference type="Pfam" id="PF06754">
    <property type="entry name" value="PhnG"/>
    <property type="match status" value="1"/>
</dbReference>
<dbReference type="InterPro" id="IPR009609">
    <property type="entry name" value="Phosphonate_metab_PhnG"/>
</dbReference>
<dbReference type="GO" id="GO:0015716">
    <property type="term" value="P:organic phosphonate transport"/>
    <property type="evidence" value="ECO:0007669"/>
    <property type="project" value="InterPro"/>
</dbReference>